<dbReference type="GO" id="GO:0016780">
    <property type="term" value="F:phosphotransferase activity, for other substituted phosphate groups"/>
    <property type="evidence" value="ECO:0007669"/>
    <property type="project" value="InterPro"/>
</dbReference>
<name>A0A5C8PF43_9HYPH</name>
<keyword evidence="1" id="KW-1133">Transmembrane helix</keyword>
<keyword evidence="1" id="KW-0812">Transmembrane</keyword>
<evidence type="ECO:0000313" key="2">
    <source>
        <dbReference type="EMBL" id="TXL72132.1"/>
    </source>
</evidence>
<keyword evidence="3" id="KW-1185">Reference proteome</keyword>
<feature type="transmembrane region" description="Helical" evidence="1">
    <location>
        <begin position="150"/>
        <end position="166"/>
    </location>
</feature>
<dbReference type="Gene3D" id="1.20.120.1760">
    <property type="match status" value="1"/>
</dbReference>
<dbReference type="AlphaFoldDB" id="A0A5C8PF43"/>
<feature type="transmembrane region" description="Helical" evidence="1">
    <location>
        <begin position="21"/>
        <end position="48"/>
    </location>
</feature>
<keyword evidence="1" id="KW-0472">Membrane</keyword>
<comment type="caution">
    <text evidence="2">The sequence shown here is derived from an EMBL/GenBank/DDBJ whole genome shotgun (WGS) entry which is preliminary data.</text>
</comment>
<dbReference type="EMBL" id="VDUZ01000036">
    <property type="protein sequence ID" value="TXL72132.1"/>
    <property type="molecule type" value="Genomic_DNA"/>
</dbReference>
<evidence type="ECO:0000313" key="3">
    <source>
        <dbReference type="Proteomes" id="UP000321638"/>
    </source>
</evidence>
<organism evidence="2 3">
    <name type="scientific">Vineibacter terrae</name>
    <dbReference type="NCBI Taxonomy" id="2586908"/>
    <lineage>
        <taxon>Bacteria</taxon>
        <taxon>Pseudomonadati</taxon>
        <taxon>Pseudomonadota</taxon>
        <taxon>Alphaproteobacteria</taxon>
        <taxon>Hyphomicrobiales</taxon>
        <taxon>Vineibacter</taxon>
    </lineage>
</organism>
<dbReference type="OrthoDB" id="1034332at2"/>
<gene>
    <name evidence="2" type="ORF">FHP25_26990</name>
</gene>
<dbReference type="InterPro" id="IPR000462">
    <property type="entry name" value="CDP-OH_P_trans"/>
</dbReference>
<accession>A0A5C8PF43</accession>
<reference evidence="2 3" key="1">
    <citation type="submission" date="2019-06" db="EMBL/GenBank/DDBJ databases">
        <title>New taxonomy in bacterial strain CC-CFT640, isolated from vineyard.</title>
        <authorList>
            <person name="Lin S.-Y."/>
            <person name="Tsai C.-F."/>
            <person name="Young C.-C."/>
        </authorList>
    </citation>
    <scope>NUCLEOTIDE SEQUENCE [LARGE SCALE GENOMIC DNA]</scope>
    <source>
        <strain evidence="2 3">CC-CFT640</strain>
    </source>
</reference>
<dbReference type="InterPro" id="IPR043130">
    <property type="entry name" value="CDP-OH_PTrfase_TM_dom"/>
</dbReference>
<dbReference type="GO" id="GO:0008654">
    <property type="term" value="P:phospholipid biosynthetic process"/>
    <property type="evidence" value="ECO:0007669"/>
    <property type="project" value="InterPro"/>
</dbReference>
<protein>
    <submittedName>
        <fullName evidence="2">CDP-alcohol phosphatidyltransferase family protein</fullName>
    </submittedName>
</protein>
<feature type="transmembrane region" description="Helical" evidence="1">
    <location>
        <begin position="172"/>
        <end position="189"/>
    </location>
</feature>
<proteinExistence type="predicted"/>
<dbReference type="Proteomes" id="UP000321638">
    <property type="component" value="Unassembled WGS sequence"/>
</dbReference>
<evidence type="ECO:0000256" key="1">
    <source>
        <dbReference type="SAM" id="Phobius"/>
    </source>
</evidence>
<sequence>MTLYDLKPRFQALLRPLAGSLARAGVTANQVTLAAAAGSVGVGIIVAACAPARWPFLLLPAWLFLRMALNALDGMLAREFNQKSALGAYLNELCDVISDAALYLPVAAMAPFTPASAALVVFLATLSELAGVLGVMVGATRRYDGPMGKSDRAFVFGALGLWIGIGGDLPGWLAWLLPLVAALIALNIVNRVRRGLAEISS</sequence>
<keyword evidence="2" id="KW-0808">Transferase</keyword>
<dbReference type="GO" id="GO:0016020">
    <property type="term" value="C:membrane"/>
    <property type="evidence" value="ECO:0007669"/>
    <property type="project" value="InterPro"/>
</dbReference>
<feature type="transmembrane region" description="Helical" evidence="1">
    <location>
        <begin position="118"/>
        <end position="138"/>
    </location>
</feature>
<dbReference type="Pfam" id="PF01066">
    <property type="entry name" value="CDP-OH_P_transf"/>
    <property type="match status" value="1"/>
</dbReference>